<keyword evidence="5" id="KW-0350">Heme biosynthesis</keyword>
<dbReference type="EMBL" id="PYFQ01000009">
    <property type="protein sequence ID" value="PSK37034.1"/>
    <property type="molecule type" value="Genomic_DNA"/>
</dbReference>
<dbReference type="InterPro" id="IPR044878">
    <property type="entry name" value="UbiA_sf"/>
</dbReference>
<dbReference type="PANTHER" id="PTHR43448:SF2">
    <property type="entry name" value="PROTOHEME IX FARNESYLTRANSFERASE, MITOCHONDRIAL"/>
    <property type="match status" value="1"/>
</dbReference>
<feature type="transmembrane region" description="Helical" evidence="9">
    <location>
        <begin position="75"/>
        <end position="95"/>
    </location>
</feature>
<organism evidence="11 12">
    <name type="scientific">Candidozyma pseudohaemuli</name>
    <dbReference type="NCBI Taxonomy" id="418784"/>
    <lineage>
        <taxon>Eukaryota</taxon>
        <taxon>Fungi</taxon>
        <taxon>Dikarya</taxon>
        <taxon>Ascomycota</taxon>
        <taxon>Saccharomycotina</taxon>
        <taxon>Pichiomycetes</taxon>
        <taxon>Metschnikowiaceae</taxon>
        <taxon>Candidozyma</taxon>
    </lineage>
</organism>
<evidence type="ECO:0000256" key="7">
    <source>
        <dbReference type="ARBA" id="ARBA00030253"/>
    </source>
</evidence>
<evidence type="ECO:0000256" key="9">
    <source>
        <dbReference type="SAM" id="Phobius"/>
    </source>
</evidence>
<dbReference type="InterPro" id="IPR006369">
    <property type="entry name" value="Protohaem_IX_farnesylTrfase"/>
</dbReference>
<dbReference type="InterPro" id="IPR013103">
    <property type="entry name" value="RVT_2"/>
</dbReference>
<accession>A0A2P7YM44</accession>
<dbReference type="CDD" id="cd13957">
    <property type="entry name" value="PT_UbiA_Cox10"/>
    <property type="match status" value="1"/>
</dbReference>
<dbReference type="AlphaFoldDB" id="A0A2P7YM44"/>
<comment type="subcellular location">
    <subcellularLocation>
        <location evidence="1">Membrane</location>
        <topology evidence="1">Multi-pass membrane protein</topology>
    </subcellularLocation>
</comment>
<dbReference type="Proteomes" id="UP000241107">
    <property type="component" value="Unassembled WGS sequence"/>
</dbReference>
<keyword evidence="6 9" id="KW-0472">Membrane</keyword>
<dbReference type="GO" id="GO:0008495">
    <property type="term" value="F:protoheme IX farnesyltransferase activity"/>
    <property type="evidence" value="ECO:0007669"/>
    <property type="project" value="InterPro"/>
</dbReference>
<keyword evidence="12" id="KW-1185">Reference proteome</keyword>
<feature type="compositionally biased region" description="Low complexity" evidence="8">
    <location>
        <begin position="295"/>
        <end position="312"/>
    </location>
</feature>
<evidence type="ECO:0000256" key="1">
    <source>
        <dbReference type="ARBA" id="ARBA00004141"/>
    </source>
</evidence>
<protein>
    <recommendedName>
        <fullName evidence="7">Heme O synthase</fullName>
    </recommendedName>
</protein>
<evidence type="ECO:0000256" key="5">
    <source>
        <dbReference type="ARBA" id="ARBA00023133"/>
    </source>
</evidence>
<dbReference type="GO" id="GO:0006784">
    <property type="term" value="P:heme A biosynthetic process"/>
    <property type="evidence" value="ECO:0007669"/>
    <property type="project" value="TreeGrafter"/>
</dbReference>
<dbReference type="InterPro" id="IPR000537">
    <property type="entry name" value="UbiA_prenyltransferase"/>
</dbReference>
<comment type="caution">
    <text evidence="11">The sequence shown here is derived from an EMBL/GenBank/DDBJ whole genome shotgun (WGS) entry which is preliminary data.</text>
</comment>
<dbReference type="OrthoDB" id="5211at2759"/>
<name>A0A2P7YM44_9ASCO</name>
<dbReference type="STRING" id="418784.A0A2P7YM44"/>
<evidence type="ECO:0000313" key="12">
    <source>
        <dbReference type="Proteomes" id="UP000241107"/>
    </source>
</evidence>
<reference evidence="11 12" key="1">
    <citation type="submission" date="2018-03" db="EMBL/GenBank/DDBJ databases">
        <title>Candida pseudohaemulonii genome assembly and annotation.</title>
        <authorList>
            <person name="Munoz J.F."/>
            <person name="Gade L.G."/>
            <person name="Chow N.A."/>
            <person name="Litvintseva A.P."/>
            <person name="Loparev V.N."/>
            <person name="Cuomo C.A."/>
        </authorList>
    </citation>
    <scope>NUCLEOTIDE SEQUENCE [LARGE SCALE GENOMIC DNA]</scope>
    <source>
        <strain evidence="11 12">B12108</strain>
    </source>
</reference>
<keyword evidence="2 11" id="KW-0808">Transferase</keyword>
<evidence type="ECO:0000256" key="8">
    <source>
        <dbReference type="SAM" id="MobiDB-lite"/>
    </source>
</evidence>
<feature type="compositionally biased region" description="Low complexity" evidence="8">
    <location>
        <begin position="360"/>
        <end position="373"/>
    </location>
</feature>
<dbReference type="PANTHER" id="PTHR43448">
    <property type="entry name" value="PROTOHEME IX FARNESYLTRANSFERASE, MITOCHONDRIAL"/>
    <property type="match status" value="1"/>
</dbReference>
<evidence type="ECO:0000313" key="11">
    <source>
        <dbReference type="EMBL" id="PSK37034.1"/>
    </source>
</evidence>
<keyword evidence="3 9" id="KW-0812">Transmembrane</keyword>
<proteinExistence type="predicted"/>
<feature type="compositionally biased region" description="Basic and acidic residues" evidence="8">
    <location>
        <begin position="226"/>
        <end position="238"/>
    </location>
</feature>
<dbReference type="CDD" id="cd09272">
    <property type="entry name" value="RNase_HI_RT_Ty1"/>
    <property type="match status" value="1"/>
</dbReference>
<feature type="compositionally biased region" description="Acidic residues" evidence="8">
    <location>
        <begin position="247"/>
        <end position="257"/>
    </location>
</feature>
<dbReference type="GeneID" id="36566847"/>
<dbReference type="Pfam" id="PF01040">
    <property type="entry name" value="UbiA"/>
    <property type="match status" value="1"/>
</dbReference>
<feature type="region of interest" description="Disordered" evidence="8">
    <location>
        <begin position="189"/>
        <end position="343"/>
    </location>
</feature>
<feature type="compositionally biased region" description="Low complexity" evidence="8">
    <location>
        <begin position="319"/>
        <end position="337"/>
    </location>
</feature>
<dbReference type="InterPro" id="IPR043502">
    <property type="entry name" value="DNA/RNA_pol_sf"/>
</dbReference>
<sequence>MGREPEFDRRMIRTSSRPVVKGIISPQQAFRFAAMTGSIGSAILYFGVNPVVAALGLSNIVLYGWCYTSLKRKSILNTWVGAIVGAIPPLMGWAASSSLLHPGAWCLASLLYAWQFPHFNALSHNIAAQYKQAGYIMTAAENPRLNARKHKVELAQVIEKFIGLKSGPTGDYLPSAVTHVMTQDQEFLPIHQTNSTDDAEDEEYIPGETESDTDNEDDEMSDAEQTLDKAELREDAVYLRDAASDSESSELDVDESYPYDRLTNKKPRRDLSSDPPTDAPILGYDLDAKLPSHQTGLETPSSTPSSSQQGETPTDEGETTLTTTGPTGLPSSPEPSTAALAPVLAPDDFKFGFDMKKVDATPLPDTPPAATKPSEPPSRRNPTRGTTRGLMAGHYKDLHTGKPRGKTLSTPSTIPPLSDSSDQLAIIKGRNDTDTENESDSHSQSETSSESQELESTNSSGTPALTILNLKRKFSKITRLVVATDPEYSNHLRPDTLQRCLRVRNVSNRLIDNTHSKLLDSKLKTLQDNVVIDTEETLHAAETDNDTTYPYNYKQAMRTAERIDFEETYAPVIKYASVRLFVAIAAAKTLSIHQMDVKTAFLNGELKEEIYMEQPEGFKDPRFPNHVLKLHKAVYGLKQAPLVWNENINKFLQTLGFTRSELEPCLYFIHKNGKLTLLGLYVDDILLLSEDPKTIKDVKAAIFKKYKVKDMGIAKKYLNIDLCYELTGIVMNLKSYIGKMLDKFGLNSIKPKGLPLSQELERFLAPTVEDRHSVDLENEPDAKDPARYRQMIGTFVHASNTVRADIAYVTSLLAKYLKNPKERHMKIAMNVFAYLKGTINLGLHYKFKTQPQVHCHVDASWRTANAQSARVYFFNGAPILWSSKKQTTVATSTQVAELTAIYSAVFEAEWLKELTKELKFQQETITIWNDNSAALSVIRGTGSISPLHYNRTVDRHLSYVRQAVHAKIVEVLYIKSALNHADPLTKALSEVLIKKHLEGLGMKLSTQKS</sequence>
<dbReference type="VEuPathDB" id="FungiDB:C7M61_003459"/>
<keyword evidence="4 9" id="KW-1133">Transmembrane helix</keyword>
<evidence type="ECO:0000256" key="6">
    <source>
        <dbReference type="ARBA" id="ARBA00023136"/>
    </source>
</evidence>
<dbReference type="RefSeq" id="XP_024712885.1">
    <property type="nucleotide sequence ID" value="XM_024858798.1"/>
</dbReference>
<feature type="transmembrane region" description="Helical" evidence="9">
    <location>
        <begin position="42"/>
        <end position="63"/>
    </location>
</feature>
<evidence type="ECO:0000256" key="4">
    <source>
        <dbReference type="ARBA" id="ARBA00022989"/>
    </source>
</evidence>
<dbReference type="GO" id="GO:0005739">
    <property type="term" value="C:mitochondrion"/>
    <property type="evidence" value="ECO:0007669"/>
    <property type="project" value="TreeGrafter"/>
</dbReference>
<feature type="compositionally biased region" description="Acidic residues" evidence="8">
    <location>
        <begin position="197"/>
        <end position="222"/>
    </location>
</feature>
<gene>
    <name evidence="11" type="ORF">C7M61_003459</name>
</gene>
<dbReference type="Pfam" id="PF07727">
    <property type="entry name" value="RVT_2"/>
    <property type="match status" value="1"/>
</dbReference>
<dbReference type="SUPFAM" id="SSF56672">
    <property type="entry name" value="DNA/RNA polymerases"/>
    <property type="match status" value="1"/>
</dbReference>
<feature type="compositionally biased region" description="Basic and acidic residues" evidence="8">
    <location>
        <begin position="429"/>
        <end position="443"/>
    </location>
</feature>
<feature type="region of interest" description="Disordered" evidence="8">
    <location>
        <begin position="355"/>
        <end position="462"/>
    </location>
</feature>
<dbReference type="Gene3D" id="1.10.357.140">
    <property type="entry name" value="UbiA prenyltransferase"/>
    <property type="match status" value="1"/>
</dbReference>
<dbReference type="GO" id="GO:0016020">
    <property type="term" value="C:membrane"/>
    <property type="evidence" value="ECO:0007669"/>
    <property type="project" value="UniProtKB-SubCell"/>
</dbReference>
<feature type="compositionally biased region" description="Low complexity" evidence="8">
    <location>
        <begin position="444"/>
        <end position="460"/>
    </location>
</feature>
<evidence type="ECO:0000256" key="3">
    <source>
        <dbReference type="ARBA" id="ARBA00022692"/>
    </source>
</evidence>
<evidence type="ECO:0000256" key="2">
    <source>
        <dbReference type="ARBA" id="ARBA00022679"/>
    </source>
</evidence>
<evidence type="ECO:0000259" key="10">
    <source>
        <dbReference type="Pfam" id="PF07727"/>
    </source>
</evidence>
<feature type="domain" description="Reverse transcriptase Ty1/copia-type" evidence="10">
    <location>
        <begin position="558"/>
        <end position="756"/>
    </location>
</feature>